<dbReference type="InterPro" id="IPR018170">
    <property type="entry name" value="Aldo/ket_reductase_CS"/>
</dbReference>
<protein>
    <submittedName>
        <fullName evidence="6">LALA0S11e01618g1_1</fullName>
    </submittedName>
</protein>
<dbReference type="PANTHER" id="PTHR43827">
    <property type="entry name" value="2,5-DIKETO-D-GLUCONIC ACID REDUCTASE"/>
    <property type="match status" value="1"/>
</dbReference>
<evidence type="ECO:0000256" key="4">
    <source>
        <dbReference type="PIRSR" id="PIRSR000097-3"/>
    </source>
</evidence>
<dbReference type="PANTHER" id="PTHR43827:SF13">
    <property type="entry name" value="ALDO_KETO REDUCTASE FAMILY PROTEIN"/>
    <property type="match status" value="1"/>
</dbReference>
<dbReference type="CDD" id="cd19071">
    <property type="entry name" value="AKR_AKR1-5-like"/>
    <property type="match status" value="1"/>
</dbReference>
<dbReference type="RefSeq" id="XP_022630536.1">
    <property type="nucleotide sequence ID" value="XM_022775157.1"/>
</dbReference>
<sequence>MPHTSSINQETKYKLNNGLEIPVAGFGLYLIPAEETEERVYQALKAGYRHIDSAVGYRNQKQAAAGIKKFSKETGTPRESIWFTTKLTGQQQGLEETKQALKDVASDVKESIGYVDLILLHSPKTSSQKRLEAWKVLEEAVLNPESSPLTIKSIGVSNFGKAHLVQLLAKAKVKPVLNQLELHPWLPRVELREYLKKHEILAEAYSPLTQGAKLEDPELLSLEAESGLPKAQLLLRWSYLQGFVVLVKTNNPKRVVSNLEVLPKKNDDWKISLDDKIWKALDKPESNDVITWGHNDPTLFPID</sequence>
<name>A0A0C7NF42_9SACH</name>
<dbReference type="Pfam" id="PF00248">
    <property type="entry name" value="Aldo_ket_red"/>
    <property type="match status" value="1"/>
</dbReference>
<gene>
    <name evidence="6" type="ORF">LALA0_S11e01618g</name>
</gene>
<dbReference type="AlphaFoldDB" id="A0A0C7NF42"/>
<evidence type="ECO:0000256" key="2">
    <source>
        <dbReference type="PIRSR" id="PIRSR000097-1"/>
    </source>
</evidence>
<proteinExistence type="predicted"/>
<evidence type="ECO:0000313" key="6">
    <source>
        <dbReference type="EMBL" id="CEP64328.1"/>
    </source>
</evidence>
<dbReference type="PROSITE" id="PS00062">
    <property type="entry name" value="ALDOKETO_REDUCTASE_2"/>
    <property type="match status" value="1"/>
</dbReference>
<evidence type="ECO:0000256" key="1">
    <source>
        <dbReference type="ARBA" id="ARBA00023002"/>
    </source>
</evidence>
<dbReference type="HOGENOM" id="CLU_023205_0_1_1"/>
<dbReference type="PIRSF" id="PIRSF000097">
    <property type="entry name" value="AKR"/>
    <property type="match status" value="1"/>
</dbReference>
<feature type="active site" description="Proton donor" evidence="2">
    <location>
        <position position="57"/>
    </location>
</feature>
<dbReference type="OrthoDB" id="416253at2759"/>
<organism evidence="6 7">
    <name type="scientific">Lachancea lanzarotensis</name>
    <dbReference type="NCBI Taxonomy" id="1245769"/>
    <lineage>
        <taxon>Eukaryota</taxon>
        <taxon>Fungi</taxon>
        <taxon>Dikarya</taxon>
        <taxon>Ascomycota</taxon>
        <taxon>Saccharomycotina</taxon>
        <taxon>Saccharomycetes</taxon>
        <taxon>Saccharomycetales</taxon>
        <taxon>Saccharomycetaceae</taxon>
        <taxon>Lachancea</taxon>
    </lineage>
</organism>
<dbReference type="Proteomes" id="UP000054304">
    <property type="component" value="Unassembled WGS sequence"/>
</dbReference>
<evidence type="ECO:0000256" key="3">
    <source>
        <dbReference type="PIRSR" id="PIRSR000097-2"/>
    </source>
</evidence>
<dbReference type="FunFam" id="3.20.20.100:FF:000002">
    <property type="entry name" value="2,5-diketo-D-gluconic acid reductase A"/>
    <property type="match status" value="1"/>
</dbReference>
<dbReference type="InterPro" id="IPR023210">
    <property type="entry name" value="NADP_OxRdtase_dom"/>
</dbReference>
<keyword evidence="1" id="KW-0560">Oxidoreductase</keyword>
<keyword evidence="7" id="KW-1185">Reference proteome</keyword>
<feature type="binding site" evidence="3">
    <location>
        <position position="121"/>
    </location>
    <ligand>
        <name>substrate</name>
    </ligand>
</feature>
<accession>A0A0C7NF42</accession>
<dbReference type="GeneID" id="34687876"/>
<evidence type="ECO:0000259" key="5">
    <source>
        <dbReference type="Pfam" id="PF00248"/>
    </source>
</evidence>
<dbReference type="InterPro" id="IPR036812">
    <property type="entry name" value="NAD(P)_OxRdtase_dom_sf"/>
</dbReference>
<dbReference type="STRING" id="1245769.A0A0C7NF42"/>
<dbReference type="EMBL" id="LN736370">
    <property type="protein sequence ID" value="CEP64328.1"/>
    <property type="molecule type" value="Genomic_DNA"/>
</dbReference>
<feature type="domain" description="NADP-dependent oxidoreductase" evidence="5">
    <location>
        <begin position="31"/>
        <end position="269"/>
    </location>
</feature>
<dbReference type="Gene3D" id="3.20.20.100">
    <property type="entry name" value="NADP-dependent oxidoreductase domain"/>
    <property type="match status" value="1"/>
</dbReference>
<dbReference type="InterPro" id="IPR020471">
    <property type="entry name" value="AKR"/>
</dbReference>
<evidence type="ECO:0000313" key="7">
    <source>
        <dbReference type="Proteomes" id="UP000054304"/>
    </source>
</evidence>
<dbReference type="SUPFAM" id="SSF51430">
    <property type="entry name" value="NAD(P)-linked oxidoreductase"/>
    <property type="match status" value="1"/>
</dbReference>
<reference evidence="6 7" key="1">
    <citation type="submission" date="2014-12" db="EMBL/GenBank/DDBJ databases">
        <authorList>
            <person name="Neuveglise Cecile"/>
        </authorList>
    </citation>
    <scope>NUCLEOTIDE SEQUENCE [LARGE SCALE GENOMIC DNA]</scope>
    <source>
        <strain evidence="6 7">CBS 12615</strain>
    </source>
</reference>
<dbReference type="PRINTS" id="PR00069">
    <property type="entry name" value="ALDKETRDTASE"/>
</dbReference>
<dbReference type="GO" id="GO:0016616">
    <property type="term" value="F:oxidoreductase activity, acting on the CH-OH group of donors, NAD or NADP as acceptor"/>
    <property type="evidence" value="ECO:0007669"/>
    <property type="project" value="UniProtKB-ARBA"/>
</dbReference>
<feature type="site" description="Lowers pKa of active site Tyr" evidence="4">
    <location>
        <position position="86"/>
    </location>
</feature>